<dbReference type="InterPro" id="IPR023213">
    <property type="entry name" value="CAT-like_dom_sf"/>
</dbReference>
<comment type="caution">
    <text evidence="2">The sequence shown here is derived from an EMBL/GenBank/DDBJ whole genome shotgun (WGS) entry which is preliminary data.</text>
</comment>
<dbReference type="GO" id="GO:0009366">
    <property type="term" value="C:enterobactin synthetase complex"/>
    <property type="evidence" value="ECO:0007669"/>
    <property type="project" value="TreeGrafter"/>
</dbReference>
<dbReference type="Gene3D" id="3.30.559.30">
    <property type="entry name" value="Nonribosomal peptide synthetase, condensation domain"/>
    <property type="match status" value="1"/>
</dbReference>
<dbReference type="AlphaFoldDB" id="A0A7W9QJ35"/>
<gene>
    <name evidence="2" type="ORF">FHS42_007280</name>
</gene>
<keyword evidence="3" id="KW-1185">Reference proteome</keyword>
<dbReference type="GO" id="GO:0009239">
    <property type="term" value="P:enterobactin biosynthetic process"/>
    <property type="evidence" value="ECO:0007669"/>
    <property type="project" value="TreeGrafter"/>
</dbReference>
<proteinExistence type="predicted"/>
<reference evidence="2 3" key="1">
    <citation type="submission" date="2020-08" db="EMBL/GenBank/DDBJ databases">
        <title>Genomic Encyclopedia of Type Strains, Phase III (KMG-III): the genomes of soil and plant-associated and newly described type strains.</title>
        <authorList>
            <person name="Whitman W."/>
        </authorList>
    </citation>
    <scope>NUCLEOTIDE SEQUENCE [LARGE SCALE GENOMIC DNA]</scope>
    <source>
        <strain evidence="2 3">CECT 8305</strain>
    </source>
</reference>
<evidence type="ECO:0000313" key="2">
    <source>
        <dbReference type="EMBL" id="MBB5940182.1"/>
    </source>
</evidence>
<dbReference type="InterPro" id="IPR001242">
    <property type="entry name" value="Condensation_dom"/>
</dbReference>
<dbReference type="PANTHER" id="PTHR45527">
    <property type="entry name" value="NONRIBOSOMAL PEPTIDE SYNTHETASE"/>
    <property type="match status" value="1"/>
</dbReference>
<dbReference type="Proteomes" id="UP000588098">
    <property type="component" value="Unassembled WGS sequence"/>
</dbReference>
<name>A0A7W9QJ35_9ACTN</name>
<evidence type="ECO:0000259" key="1">
    <source>
        <dbReference type="Pfam" id="PF00668"/>
    </source>
</evidence>
<dbReference type="GO" id="GO:0008610">
    <property type="term" value="P:lipid biosynthetic process"/>
    <property type="evidence" value="ECO:0007669"/>
    <property type="project" value="UniProtKB-ARBA"/>
</dbReference>
<dbReference type="RefSeq" id="WP_184580128.1">
    <property type="nucleotide sequence ID" value="NZ_JACHJL010000036.1"/>
</dbReference>
<dbReference type="SUPFAM" id="SSF52777">
    <property type="entry name" value="CoA-dependent acyltransferases"/>
    <property type="match status" value="2"/>
</dbReference>
<dbReference type="Pfam" id="PF00668">
    <property type="entry name" value="Condensation"/>
    <property type="match status" value="1"/>
</dbReference>
<dbReference type="CDD" id="cd19531">
    <property type="entry name" value="LCL_NRPS-like"/>
    <property type="match status" value="1"/>
</dbReference>
<dbReference type="GO" id="GO:0047527">
    <property type="term" value="F:2,3-dihydroxybenzoate-serine ligase activity"/>
    <property type="evidence" value="ECO:0007669"/>
    <property type="project" value="TreeGrafter"/>
</dbReference>
<accession>A0A7W9QJ35</accession>
<dbReference type="Gene3D" id="3.30.559.10">
    <property type="entry name" value="Chloramphenicol acetyltransferase-like domain"/>
    <property type="match status" value="1"/>
</dbReference>
<evidence type="ECO:0000313" key="3">
    <source>
        <dbReference type="Proteomes" id="UP000588098"/>
    </source>
</evidence>
<dbReference type="GO" id="GO:0031177">
    <property type="term" value="F:phosphopantetheine binding"/>
    <property type="evidence" value="ECO:0007669"/>
    <property type="project" value="TreeGrafter"/>
</dbReference>
<sequence length="465" mass="50967">MDGTDPIGGAMPLSVGQTGLWLLHTLAPESATYNLAGGVLMAPAPDPVVLARAVRALTARHPMLRSVYGEPDGIPGRYVREPGEVAELEIRDVPDVDDDELRRIFEAEARKPFRLTEDGAFRPVLLRRENDAVLLCLTHHIATDAISQWTLWRDLLEAYEAYSLGEEPGWVPLTSEYQDFVELERSLLDSPRGNRQAEFWQEQCKGSVPGEFPLDKPRPTTPTGRGASLVWKLPDALSEQLKNAAAEQGVSQFAMALGAFQTLLHRWSGQADFLIACPASVRRGAAKDVVGYFVNPILIRAQIDRADTVGEVMAAANDRLRQTTSRAGYPFPLVVQAAATPDSLYRVSITMVNSERFGSGLNGIVSGDALKVAGLTITYLEIPHLEGQCDLSLEVTRDVYGLTVAFRYNTELFERDTLDRLYDQFLRILKSAVADPGRKVSRISLMSDAEKAALLSMSGSPGGRS</sequence>
<dbReference type="GO" id="GO:0043041">
    <property type="term" value="P:amino acid activation for nonribosomal peptide biosynthetic process"/>
    <property type="evidence" value="ECO:0007669"/>
    <property type="project" value="TreeGrafter"/>
</dbReference>
<protein>
    <recommendedName>
        <fullName evidence="1">Condensation domain-containing protein</fullName>
    </recommendedName>
</protein>
<dbReference type="PANTHER" id="PTHR45527:SF1">
    <property type="entry name" value="FATTY ACID SYNTHASE"/>
    <property type="match status" value="1"/>
</dbReference>
<organism evidence="2 3">
    <name type="scientific">Streptomyces zagrosensis</name>
    <dbReference type="NCBI Taxonomy" id="1042984"/>
    <lineage>
        <taxon>Bacteria</taxon>
        <taxon>Bacillati</taxon>
        <taxon>Actinomycetota</taxon>
        <taxon>Actinomycetes</taxon>
        <taxon>Kitasatosporales</taxon>
        <taxon>Streptomycetaceae</taxon>
        <taxon>Streptomyces</taxon>
    </lineage>
</organism>
<feature type="domain" description="Condensation" evidence="1">
    <location>
        <begin position="10"/>
        <end position="455"/>
    </location>
</feature>
<dbReference type="GO" id="GO:0005829">
    <property type="term" value="C:cytosol"/>
    <property type="evidence" value="ECO:0007669"/>
    <property type="project" value="TreeGrafter"/>
</dbReference>
<dbReference type="EMBL" id="JACHJL010000036">
    <property type="protein sequence ID" value="MBB5940182.1"/>
    <property type="molecule type" value="Genomic_DNA"/>
</dbReference>